<dbReference type="Gene3D" id="1.10.10.410">
    <property type="match status" value="1"/>
</dbReference>
<dbReference type="RefSeq" id="WP_061993564.1">
    <property type="nucleotide sequence ID" value="NZ_DF968005.1"/>
</dbReference>
<dbReference type="Gene3D" id="1.10.1510.10">
    <property type="entry name" value="Uncharacterised protein YqeY/AIM41 PF09424, N-terminal domain"/>
    <property type="match status" value="1"/>
</dbReference>
<dbReference type="OrthoDB" id="9794041at2"/>
<reference evidence="1 2" key="1">
    <citation type="journal article" date="2015" name="BMC Genomics">
        <title>Comparative genomics of Fructobacillus spp. and Leuconostoc spp. reveals niche-specific evolution of Fructobacillus spp.</title>
        <authorList>
            <person name="Endo A."/>
            <person name="Tanizawa Y."/>
            <person name="Tanaka N."/>
            <person name="Maeno S."/>
            <person name="Kumar H."/>
            <person name="Shiwa Y."/>
            <person name="Okada S."/>
            <person name="Yoshikawa H."/>
            <person name="Dicks L."/>
            <person name="Nakagawa J."/>
            <person name="Arita M."/>
        </authorList>
    </citation>
    <scope>NUCLEOTIDE SEQUENCE [LARGE SCALE GENOMIC DNA]</scope>
    <source>
        <strain evidence="1 2">JCM 12225</strain>
    </source>
</reference>
<dbReference type="Proteomes" id="UP000253891">
    <property type="component" value="Unassembled WGS sequence"/>
</dbReference>
<dbReference type="PANTHER" id="PTHR28055">
    <property type="entry name" value="ALTERED INHERITANCE OF MITOCHONDRIA PROTEIN 41, MITOCHONDRIAL"/>
    <property type="match status" value="1"/>
</dbReference>
<dbReference type="InterPro" id="IPR042184">
    <property type="entry name" value="YqeY/Aim41_N"/>
</dbReference>
<proteinExistence type="predicted"/>
<dbReference type="InterPro" id="IPR019004">
    <property type="entry name" value="YqeY/Aim41"/>
</dbReference>
<organism evidence="1 2">
    <name type="scientific">Fructobacillus ficulneus</name>
    <dbReference type="NCBI Taxonomy" id="157463"/>
    <lineage>
        <taxon>Bacteria</taxon>
        <taxon>Bacillati</taxon>
        <taxon>Bacillota</taxon>
        <taxon>Bacilli</taxon>
        <taxon>Lactobacillales</taxon>
        <taxon>Lactobacillaceae</taxon>
        <taxon>Fructobacillus</taxon>
    </lineage>
</organism>
<sequence length="148" mass="15862">MSLLEQVQADMKAAMKAKDKATLGVVRQIKSAVMNEQINLGHDLTEDEELAVLSREVKQRRDSIAEFKAGNRDDLAEATQAELDVLAKYLPAQLSEDEIKAIVAAAIEKTGATSPADMGKVMGIVTGQTKGRADGKVVANEVKQALAK</sequence>
<name>A0A0K8MI62_9LACO</name>
<evidence type="ECO:0000313" key="2">
    <source>
        <dbReference type="Proteomes" id="UP000253891"/>
    </source>
</evidence>
<dbReference type="SUPFAM" id="SSF89095">
    <property type="entry name" value="GatB/YqeY motif"/>
    <property type="match status" value="1"/>
</dbReference>
<keyword evidence="2" id="KW-1185">Reference proteome</keyword>
<accession>A0A0K8MI62</accession>
<dbReference type="Pfam" id="PF09424">
    <property type="entry name" value="YqeY"/>
    <property type="match status" value="1"/>
</dbReference>
<dbReference type="InterPro" id="IPR003789">
    <property type="entry name" value="Asn/Gln_tRNA_amidoTrase-B-like"/>
</dbReference>
<dbReference type="InterPro" id="IPR023168">
    <property type="entry name" value="GatB_Yqey_C_2"/>
</dbReference>
<dbReference type="STRING" id="157463.GCA_001047075_01145"/>
<protein>
    <submittedName>
        <fullName evidence="1">GatB/Yqey domain-containing protein</fullName>
    </submittedName>
</protein>
<dbReference type="EMBL" id="DF968005">
    <property type="protein sequence ID" value="GAP00246.1"/>
    <property type="molecule type" value="Genomic_DNA"/>
</dbReference>
<dbReference type="PANTHER" id="PTHR28055:SF1">
    <property type="entry name" value="ALTERED INHERITANCE OF MITOCHONDRIA PROTEIN 41, MITOCHONDRIAL"/>
    <property type="match status" value="1"/>
</dbReference>
<dbReference type="GO" id="GO:0016884">
    <property type="term" value="F:carbon-nitrogen ligase activity, with glutamine as amido-N-donor"/>
    <property type="evidence" value="ECO:0007669"/>
    <property type="project" value="InterPro"/>
</dbReference>
<dbReference type="AlphaFoldDB" id="A0A0K8MI62"/>
<evidence type="ECO:0000313" key="1">
    <source>
        <dbReference type="EMBL" id="GAP00246.1"/>
    </source>
</evidence>
<gene>
    <name evidence="1" type="ORF">FFIC_282600</name>
</gene>